<feature type="transmembrane region" description="Helical" evidence="1">
    <location>
        <begin position="82"/>
        <end position="105"/>
    </location>
</feature>
<dbReference type="PANTHER" id="PTHR33428">
    <property type="entry name" value="CHLOROPHYLLASE-2, CHLOROPLASTIC"/>
    <property type="match status" value="1"/>
</dbReference>
<proteinExistence type="predicted"/>
<keyword evidence="2" id="KW-0378">Hydrolase</keyword>
<organism evidence="2 3">
    <name type="scientific">Saccharomonospora piscinae</name>
    <dbReference type="NCBI Taxonomy" id="687388"/>
    <lineage>
        <taxon>Bacteria</taxon>
        <taxon>Bacillati</taxon>
        <taxon>Actinomycetota</taxon>
        <taxon>Actinomycetes</taxon>
        <taxon>Pseudonocardiales</taxon>
        <taxon>Pseudonocardiaceae</taxon>
        <taxon>Saccharomonospora</taxon>
    </lineage>
</organism>
<dbReference type="InterPro" id="IPR029058">
    <property type="entry name" value="AB_hydrolase_fold"/>
</dbReference>
<dbReference type="PANTHER" id="PTHR33428:SF14">
    <property type="entry name" value="CARBOXYLESTERASE TYPE B DOMAIN-CONTAINING PROTEIN"/>
    <property type="match status" value="1"/>
</dbReference>
<dbReference type="Gene3D" id="3.40.50.1820">
    <property type="entry name" value="alpha/beta hydrolase"/>
    <property type="match status" value="1"/>
</dbReference>
<sequence>MTTAALVAWNTADQLVPGVGGTLAGQVALNVALALGVACLLTGLLFVTVGRLLALPWTYVATLLASLVLLLTLGAGASPLGWYAAVAVTVTGASLLGAAAGGLLPHRGRPPLHRRDTRLGVLLLAVVLTGGPGLWLATAGQTPAAPADDGAAARTLPTDPAAPGPYDITELTYGSGTGQRPEYGDNATLTTDPADASGLISGWNADRRALWGFGVDALPLNARVWHPQGEGPFPLVLLLHGNKSNATHSEDGFRYLGEQLASHGIIAASVDQNYLNTGVLDRSGGLRGVDAARGSLLLDHLRAWRTWNNQEGNPFTGKVDLGAVGLLGHSRGGEAIATATHQHAADPLDGITIRSLLALAPSDGQHRPGGEPITLRDVNYLVLQGSHDADVAGFAGLNQYERLEYSGEADHIAAAVHIGRANHGQFNSRWGRHDVGYGLPAAFLDDGVLLTPEQQRRIASAYATTYFTGTLADQPGEFALLRDHRAGAPWLPDTGYVSRYTDSTTTVTNTADTLRTDGADSTTIPLPLRTGPGEETVLRLEWDQGQQPVLTADLPANPDADSIVFDAAATTGTTGAVTVRATDGDGTTVSLPATEVRPLRTPLPGQYLVASWMHPGPLTEPVPQTFRIPLDDLARTDPAFDPRDLTTVSLAFDGTTGGSALVTDIGVSGGRP</sequence>
<dbReference type="AlphaFoldDB" id="A0A1V9ADC7"/>
<feature type="transmembrane region" description="Helical" evidence="1">
    <location>
        <begin position="117"/>
        <end position="137"/>
    </location>
</feature>
<protein>
    <submittedName>
        <fullName evidence="2">Alpha/beta hydrolase</fullName>
    </submittedName>
</protein>
<dbReference type="Proteomes" id="UP000192591">
    <property type="component" value="Unassembled WGS sequence"/>
</dbReference>
<evidence type="ECO:0000256" key="1">
    <source>
        <dbReference type="SAM" id="Phobius"/>
    </source>
</evidence>
<keyword evidence="1" id="KW-0812">Transmembrane</keyword>
<accession>A0A1V9ADC7</accession>
<dbReference type="SUPFAM" id="SSF53474">
    <property type="entry name" value="alpha/beta-Hydrolases"/>
    <property type="match status" value="1"/>
</dbReference>
<feature type="transmembrane region" description="Helical" evidence="1">
    <location>
        <begin position="27"/>
        <end position="47"/>
    </location>
</feature>
<name>A0A1V9ADC7_SACPI</name>
<dbReference type="STRING" id="1962155.B1813_01165"/>
<dbReference type="GO" id="GO:0016787">
    <property type="term" value="F:hydrolase activity"/>
    <property type="evidence" value="ECO:0007669"/>
    <property type="project" value="UniProtKB-KW"/>
</dbReference>
<evidence type="ECO:0000313" key="2">
    <source>
        <dbReference type="EMBL" id="OQO95132.1"/>
    </source>
</evidence>
<evidence type="ECO:0000313" key="3">
    <source>
        <dbReference type="Proteomes" id="UP000192591"/>
    </source>
</evidence>
<feature type="transmembrane region" description="Helical" evidence="1">
    <location>
        <begin position="54"/>
        <end position="76"/>
    </location>
</feature>
<keyword evidence="3" id="KW-1185">Reference proteome</keyword>
<keyword evidence="1" id="KW-1133">Transmembrane helix</keyword>
<gene>
    <name evidence="2" type="ORF">B1813_01165</name>
</gene>
<dbReference type="EMBL" id="MWIH01000002">
    <property type="protein sequence ID" value="OQO95132.1"/>
    <property type="molecule type" value="Genomic_DNA"/>
</dbReference>
<comment type="caution">
    <text evidence="2">The sequence shown here is derived from an EMBL/GenBank/DDBJ whole genome shotgun (WGS) entry which is preliminary data.</text>
</comment>
<reference evidence="2 3" key="1">
    <citation type="submission" date="2017-02" db="EMBL/GenBank/DDBJ databases">
        <title>Draft genome of Saccharomonospora sp. 154.</title>
        <authorList>
            <person name="Alonso-Carmona G.S."/>
            <person name="De La Haba R."/>
            <person name="Vera-Gargallo B."/>
            <person name="Sandoval-Trujillo A.H."/>
            <person name="Ramirez-Duran N."/>
            <person name="Ventosa A."/>
        </authorList>
    </citation>
    <scope>NUCLEOTIDE SEQUENCE [LARGE SCALE GENOMIC DNA]</scope>
    <source>
        <strain evidence="2 3">LRS4.154</strain>
    </source>
</reference>
<keyword evidence="1" id="KW-0472">Membrane</keyword>